<evidence type="ECO:0008006" key="3">
    <source>
        <dbReference type="Google" id="ProtNLM"/>
    </source>
</evidence>
<dbReference type="eggNOG" id="ENOG5030R7T">
    <property type="taxonomic scope" value="Bacteria"/>
</dbReference>
<dbReference type="GeneID" id="57475894"/>
<dbReference type="Pfam" id="PF12889">
    <property type="entry name" value="DUF3829"/>
    <property type="match status" value="1"/>
</dbReference>
<evidence type="ECO:0000313" key="1">
    <source>
        <dbReference type="EMBL" id="AGL84666.1"/>
    </source>
</evidence>
<dbReference type="KEGG" id="pprc:PFLCHA0_c28960"/>
<organism evidence="1 2">
    <name type="scientific">Pseudomonas protegens (strain DSM 19095 / LMG 27888 / CFBP 6595 / CHA0)</name>
    <dbReference type="NCBI Taxonomy" id="1124983"/>
    <lineage>
        <taxon>Bacteria</taxon>
        <taxon>Pseudomonadati</taxon>
        <taxon>Pseudomonadota</taxon>
        <taxon>Gammaproteobacteria</taxon>
        <taxon>Pseudomonadales</taxon>
        <taxon>Pseudomonadaceae</taxon>
        <taxon>Pseudomonas</taxon>
    </lineage>
</organism>
<reference evidence="2" key="1">
    <citation type="journal article" date="2014" name="Genome Announc.">
        <title>Full-genome sequence of the plant growth-promoting bacterium Pseudomonas protegens CHA0.</title>
        <authorList>
            <person name="Jousset A."/>
            <person name="Schuldes J."/>
            <person name="Keel C."/>
            <person name="Maurhofer M."/>
            <person name="Daniel R."/>
            <person name="Scheu S."/>
            <person name="Thuermer A."/>
        </authorList>
    </citation>
    <scope>NUCLEOTIDE SEQUENCE [LARGE SCALE GENOMIC DNA]</scope>
    <source>
        <strain evidence="2">DSM 19095 / LMG 27888 / CFBP 6595 / CHA0</strain>
    </source>
</reference>
<accession>A0A2C9ELX6</accession>
<protein>
    <recommendedName>
        <fullName evidence="3">DUF3829 domain-containing protein</fullName>
    </recommendedName>
</protein>
<name>A0A2C9ELX6_PSEPH</name>
<sequence length="325" mass="37034">MNPNWLLPIGLVLGLTLVGLAGASKPLGRLDLWLDYQDSPSTAQANALAPIVNCMNQVDVPWRLAHQAFMTEGAPRAKAPEAYDLYAYSHQDIDALYRLNCPGRITDKLQVLAPDSPLLPATVRYLQVLGPFAALTKDSFMRKMGIGRPLTEAQLDEFARQLAQQSEAYLEASNAVRRLLPALDIEPRSQQLLRLEQRLGRNAHWALLDYMIQARSTVEFVEAGVRQQSLTPDQLAQVTRQLRQTWDARQQYLKTGQPDKNTEQVLYLWQLIAQPGEQYLKALDTLHRDWQQHAEPQRLSDDYHAVTQGYDQMLYHYNKLARSQY</sequence>
<dbReference type="InterPro" id="IPR024291">
    <property type="entry name" value="DUF3829"/>
</dbReference>
<dbReference type="HOGENOM" id="CLU_846953_0_0_6"/>
<dbReference type="EMBL" id="CP003190">
    <property type="protein sequence ID" value="AGL84666.1"/>
    <property type="molecule type" value="Genomic_DNA"/>
</dbReference>
<proteinExistence type="predicted"/>
<dbReference type="Proteomes" id="UP000013940">
    <property type="component" value="Chromosome"/>
</dbReference>
<evidence type="ECO:0000313" key="2">
    <source>
        <dbReference type="Proteomes" id="UP000013940"/>
    </source>
</evidence>
<gene>
    <name evidence="1" type="ORF">PFLCHA0_c28960</name>
</gene>
<dbReference type="AlphaFoldDB" id="A0A2C9ELX6"/>
<dbReference type="RefSeq" id="WP_015635496.1">
    <property type="nucleotide sequence ID" value="NC_021237.1"/>
</dbReference>